<dbReference type="AlphaFoldDB" id="X1RZK5"/>
<evidence type="ECO:0000256" key="2">
    <source>
        <dbReference type="ARBA" id="ARBA00022898"/>
    </source>
</evidence>
<comment type="caution">
    <text evidence="3">The sequence shown here is derived from an EMBL/GenBank/DDBJ whole genome shotgun (WGS) entry which is preliminary data.</text>
</comment>
<gene>
    <name evidence="3" type="ORF">S12H4_17590</name>
</gene>
<dbReference type="GO" id="GO:0030170">
    <property type="term" value="F:pyridoxal phosphate binding"/>
    <property type="evidence" value="ECO:0007669"/>
    <property type="project" value="InterPro"/>
</dbReference>
<comment type="cofactor">
    <cofactor evidence="1">
        <name>pyridoxal 5'-phosphate</name>
        <dbReference type="ChEBI" id="CHEBI:597326"/>
    </cofactor>
</comment>
<dbReference type="Gene3D" id="3.90.1150.10">
    <property type="entry name" value="Aspartate Aminotransferase, domain 1"/>
    <property type="match status" value="1"/>
</dbReference>
<dbReference type="Gene3D" id="3.40.640.10">
    <property type="entry name" value="Type I PLP-dependent aspartate aminotransferase-like (Major domain)"/>
    <property type="match status" value="1"/>
</dbReference>
<dbReference type="InterPro" id="IPR015424">
    <property type="entry name" value="PyrdxlP-dep_Trfase"/>
</dbReference>
<evidence type="ECO:0008006" key="4">
    <source>
        <dbReference type="Google" id="ProtNLM"/>
    </source>
</evidence>
<sequence length="278" mass="30046">PDATGLSRSTPSDSIIVPYNDKEAAEKAIVENKDKLAAVIVEGAMGAAGMIPPRDGYLEHLRKVTEENGVFFILDEVISLRCAWGGTQAIYGVKPDLTTMGKIIGGGYPVGAIGGREDLMQMFSPEIRKVYHSGTFNANSMTAVAGVATLEQLDARVIDYINRLGNSFADGVRAIFKKLNIKGQVTGIGSLQNVHFSDQPIINGKAAREANKELLHLYYLGMLERGCFSAARGLYVMSTPMTQKEVDTAVKAVDDLMTELKPTIEEIWPELIGPAPEA</sequence>
<dbReference type="EMBL" id="BARW01008616">
    <property type="protein sequence ID" value="GAI86063.1"/>
    <property type="molecule type" value="Genomic_DNA"/>
</dbReference>
<accession>X1RZK5</accession>
<dbReference type="Pfam" id="PF00202">
    <property type="entry name" value="Aminotran_3"/>
    <property type="match status" value="1"/>
</dbReference>
<dbReference type="InterPro" id="IPR015422">
    <property type="entry name" value="PyrdxlP-dep_Trfase_small"/>
</dbReference>
<evidence type="ECO:0000313" key="3">
    <source>
        <dbReference type="EMBL" id="GAI86063.1"/>
    </source>
</evidence>
<reference evidence="3" key="1">
    <citation type="journal article" date="2014" name="Front. Microbiol.">
        <title>High frequency of phylogenetically diverse reductive dehalogenase-homologous genes in deep subseafloor sedimentary metagenomes.</title>
        <authorList>
            <person name="Kawai M."/>
            <person name="Futagami T."/>
            <person name="Toyoda A."/>
            <person name="Takaki Y."/>
            <person name="Nishi S."/>
            <person name="Hori S."/>
            <person name="Arai W."/>
            <person name="Tsubouchi T."/>
            <person name="Morono Y."/>
            <person name="Uchiyama I."/>
            <person name="Ito T."/>
            <person name="Fujiyama A."/>
            <person name="Inagaki F."/>
            <person name="Takami H."/>
        </authorList>
    </citation>
    <scope>NUCLEOTIDE SEQUENCE</scope>
    <source>
        <strain evidence="3">Expedition CK06-06</strain>
    </source>
</reference>
<proteinExistence type="predicted"/>
<dbReference type="GO" id="GO:0008483">
    <property type="term" value="F:transaminase activity"/>
    <property type="evidence" value="ECO:0007669"/>
    <property type="project" value="InterPro"/>
</dbReference>
<feature type="non-terminal residue" evidence="3">
    <location>
        <position position="1"/>
    </location>
</feature>
<dbReference type="InterPro" id="IPR015421">
    <property type="entry name" value="PyrdxlP-dep_Trfase_major"/>
</dbReference>
<organism evidence="3">
    <name type="scientific">marine sediment metagenome</name>
    <dbReference type="NCBI Taxonomy" id="412755"/>
    <lineage>
        <taxon>unclassified sequences</taxon>
        <taxon>metagenomes</taxon>
        <taxon>ecological metagenomes</taxon>
    </lineage>
</organism>
<dbReference type="InterPro" id="IPR005814">
    <property type="entry name" value="Aminotrans_3"/>
</dbReference>
<dbReference type="SUPFAM" id="SSF53383">
    <property type="entry name" value="PLP-dependent transferases"/>
    <property type="match status" value="1"/>
</dbReference>
<protein>
    <recommendedName>
        <fullName evidence="4">Aspartate aminotransferase family protein</fullName>
    </recommendedName>
</protein>
<keyword evidence="2" id="KW-0663">Pyridoxal phosphate</keyword>
<evidence type="ECO:0000256" key="1">
    <source>
        <dbReference type="ARBA" id="ARBA00001933"/>
    </source>
</evidence>
<dbReference type="PANTHER" id="PTHR43713:SF3">
    <property type="entry name" value="GLUTAMATE-1-SEMIALDEHYDE 2,1-AMINOMUTASE 1, CHLOROPLASTIC-RELATED"/>
    <property type="match status" value="1"/>
</dbReference>
<dbReference type="PANTHER" id="PTHR43713">
    <property type="entry name" value="GLUTAMATE-1-SEMIALDEHYDE 2,1-AMINOMUTASE"/>
    <property type="match status" value="1"/>
</dbReference>
<name>X1RZK5_9ZZZZ</name>